<name>A0A0F5IQZ6_9BACT</name>
<evidence type="ECO:0000259" key="2">
    <source>
        <dbReference type="Pfam" id="PF16391"/>
    </source>
</evidence>
<organism evidence="4 5">
    <name type="scientific">Parabacteroides goldsteinii DSM 19448 = WAL 12034</name>
    <dbReference type="NCBI Taxonomy" id="927665"/>
    <lineage>
        <taxon>Bacteria</taxon>
        <taxon>Pseudomonadati</taxon>
        <taxon>Bacteroidota</taxon>
        <taxon>Bacteroidia</taxon>
        <taxon>Bacteroidales</taxon>
        <taxon>Tannerellaceae</taxon>
        <taxon>Parabacteroides</taxon>
    </lineage>
</organism>
<dbReference type="Proteomes" id="UP000033047">
    <property type="component" value="Unassembled WGS sequence"/>
</dbReference>
<dbReference type="Pfam" id="PF16323">
    <property type="entry name" value="DUF4959"/>
    <property type="match status" value="1"/>
</dbReference>
<dbReference type="InterPro" id="IPR008979">
    <property type="entry name" value="Galactose-bd-like_sf"/>
</dbReference>
<dbReference type="AlphaFoldDB" id="A0A0F5IQZ6"/>
<reference evidence="4 5" key="1">
    <citation type="submission" date="2013-04" db="EMBL/GenBank/DDBJ databases">
        <title>The Genome Sequence of Parabacteroides goldsteinii DSM 19448.</title>
        <authorList>
            <consortium name="The Broad Institute Genomics Platform"/>
            <person name="Earl A."/>
            <person name="Ward D."/>
            <person name="Feldgarden M."/>
            <person name="Gevers D."/>
            <person name="Martens E."/>
            <person name="Sakamoto M."/>
            <person name="Benno Y."/>
            <person name="Song Y."/>
            <person name="Liu C."/>
            <person name="Lee J."/>
            <person name="Bolanos M."/>
            <person name="Vaisanen M.L."/>
            <person name="Finegold S.M."/>
            <person name="Walker B."/>
            <person name="Young S."/>
            <person name="Zeng Q."/>
            <person name="Gargeya S."/>
            <person name="Fitzgerald M."/>
            <person name="Haas B."/>
            <person name="Abouelleil A."/>
            <person name="Allen A.W."/>
            <person name="Alvarado L."/>
            <person name="Arachchi H.M."/>
            <person name="Berlin A.M."/>
            <person name="Chapman S.B."/>
            <person name="Gainer-Dewar J."/>
            <person name="Goldberg J."/>
            <person name="Griggs A."/>
            <person name="Gujja S."/>
            <person name="Hansen M."/>
            <person name="Howarth C."/>
            <person name="Imamovic A."/>
            <person name="Ireland A."/>
            <person name="Larimer J."/>
            <person name="McCowan C."/>
            <person name="Murphy C."/>
            <person name="Pearson M."/>
            <person name="Poon T.W."/>
            <person name="Priest M."/>
            <person name="Roberts A."/>
            <person name="Saif S."/>
            <person name="Shea T."/>
            <person name="Sisk P."/>
            <person name="Sykes S."/>
            <person name="Wortman J."/>
            <person name="Nusbaum C."/>
            <person name="Birren B."/>
        </authorList>
    </citation>
    <scope>NUCLEOTIDE SEQUENCE [LARGE SCALE GENOMIC DNA]</scope>
    <source>
        <strain evidence="4 5">DSM 19448</strain>
    </source>
</reference>
<dbReference type="InterPro" id="IPR032527">
    <property type="entry name" value="DUF4959"/>
</dbReference>
<dbReference type="EMBL" id="AQHV01000024">
    <property type="protein sequence ID" value="KKB48004.1"/>
    <property type="molecule type" value="Genomic_DNA"/>
</dbReference>
<evidence type="ECO:0008006" key="6">
    <source>
        <dbReference type="Google" id="ProtNLM"/>
    </source>
</evidence>
<proteinExistence type="predicted"/>
<dbReference type="SUPFAM" id="SSF49785">
    <property type="entry name" value="Galactose-binding domain-like"/>
    <property type="match status" value="1"/>
</dbReference>
<dbReference type="InterPro" id="IPR032164">
    <property type="entry name" value="DUF5000"/>
</dbReference>
<feature type="domain" description="DUF5126" evidence="3">
    <location>
        <begin position="122"/>
        <end position="223"/>
    </location>
</feature>
<dbReference type="Pfam" id="PF16391">
    <property type="entry name" value="DUF5000"/>
    <property type="match status" value="1"/>
</dbReference>
<dbReference type="Pfam" id="PF17166">
    <property type="entry name" value="DUF5126"/>
    <property type="match status" value="1"/>
</dbReference>
<protein>
    <recommendedName>
        <fullName evidence="6">F5/8 type C domain-containing protein</fullName>
    </recommendedName>
</protein>
<evidence type="ECO:0000313" key="4">
    <source>
        <dbReference type="EMBL" id="KKB48004.1"/>
    </source>
</evidence>
<dbReference type="HOGENOM" id="CLU_058000_0_0_10"/>
<gene>
    <name evidence="4" type="ORF">HMPREF1535_04420</name>
</gene>
<sequence>MKNKIILSVMTLGLITWSCSESPIGQQPIDSIAPGAVSNVNVKNIPGGAILSYTLPDDEDLLYVKAVYNLKEGLAEAKSSLYTDTIKVVGFGDMEPREVSLIAVDRSRNESAPVKVTVNPEEPPVLTIGKTLDLVQDFGGVQGLWTNNNRDEVTVHIVRKDEYGDYQPLETFYTTVIEGSGAARGLDTIPMDFGIYVKDRWGNISPTLYKELTPMFETSFDKTKWSDAKLPNDIGEGAGWGMSRIWDGIYGPGDNGFSSPGGTGVWPQSITIDLGAVGKISRLLLYQRGDAYIFSEGNLKQFEVYGATDLDPTGNWDSWTLLGTFESVKPSGLPLGQHSSEDDDVALVSGENFIMPLDVPPVRWIRIKVLRTWAGGDNFQIGELFVFGDNRSELYQ</sequence>
<dbReference type="InterPro" id="IPR033431">
    <property type="entry name" value="DUF5126"/>
</dbReference>
<comment type="caution">
    <text evidence="4">The sequence shown here is derived from an EMBL/GenBank/DDBJ whole genome shotgun (WGS) entry which is preliminary data.</text>
</comment>
<dbReference type="PATRIC" id="fig|927665.4.peg.4538"/>
<dbReference type="STRING" id="927665.HMPREF1535_04420"/>
<evidence type="ECO:0000313" key="5">
    <source>
        <dbReference type="Proteomes" id="UP000033047"/>
    </source>
</evidence>
<accession>A0A0F5IQZ6</accession>
<feature type="domain" description="DUF4959" evidence="1">
    <location>
        <begin position="18"/>
        <end position="120"/>
    </location>
</feature>
<dbReference type="RefSeq" id="WP_007658356.1">
    <property type="nucleotide sequence ID" value="NZ_KQ033913.1"/>
</dbReference>
<feature type="domain" description="DUF5000" evidence="2">
    <location>
        <begin position="246"/>
        <end position="388"/>
    </location>
</feature>
<dbReference type="Gene3D" id="2.60.120.260">
    <property type="entry name" value="Galactose-binding domain-like"/>
    <property type="match status" value="1"/>
</dbReference>
<evidence type="ECO:0000259" key="1">
    <source>
        <dbReference type="Pfam" id="PF16323"/>
    </source>
</evidence>
<evidence type="ECO:0000259" key="3">
    <source>
        <dbReference type="Pfam" id="PF17166"/>
    </source>
</evidence>